<accession>A0AAV4SKL8</accession>
<feature type="region of interest" description="Disordered" evidence="1">
    <location>
        <begin position="187"/>
        <end position="206"/>
    </location>
</feature>
<organism evidence="2 3">
    <name type="scientific">Caerostris extrusa</name>
    <name type="common">Bark spider</name>
    <name type="synonym">Caerostris bankana</name>
    <dbReference type="NCBI Taxonomy" id="172846"/>
    <lineage>
        <taxon>Eukaryota</taxon>
        <taxon>Metazoa</taxon>
        <taxon>Ecdysozoa</taxon>
        <taxon>Arthropoda</taxon>
        <taxon>Chelicerata</taxon>
        <taxon>Arachnida</taxon>
        <taxon>Araneae</taxon>
        <taxon>Araneomorphae</taxon>
        <taxon>Entelegynae</taxon>
        <taxon>Araneoidea</taxon>
        <taxon>Araneidae</taxon>
        <taxon>Caerostris</taxon>
    </lineage>
</organism>
<dbReference type="AlphaFoldDB" id="A0AAV4SKL8"/>
<evidence type="ECO:0000256" key="1">
    <source>
        <dbReference type="SAM" id="MobiDB-lite"/>
    </source>
</evidence>
<evidence type="ECO:0000313" key="2">
    <source>
        <dbReference type="EMBL" id="GIY33741.1"/>
    </source>
</evidence>
<keyword evidence="3" id="KW-1185">Reference proteome</keyword>
<protein>
    <submittedName>
        <fullName evidence="2">Uncharacterized protein</fullName>
    </submittedName>
</protein>
<comment type="caution">
    <text evidence="2">The sequence shown here is derived from an EMBL/GenBank/DDBJ whole genome shotgun (WGS) entry which is preliminary data.</text>
</comment>
<name>A0AAV4SKL8_CAEEX</name>
<sequence length="301" mass="34385">MGINLQKLSRLKPETKSCLIYRKHLAKGTEFQKGVKIIERKSIEMQLYLGNNRILSSDSEIKKTKEKNPTIKKNKRKNNKLRFANSILKKAITKVDKTKTTISESQHLKKSVKATEISMTQTEEFGSETMKHFEDSESNSSASVFSRHTFMSFKVNCRTKVTSLTDSKSTEPRPKKLRGRVEWFSEKCSGSKSSNGTPNFQKPGEKFSYSKKIKTGDAPRGLMKPTNFTSPEKVSAESHFENPSVKQSTAKPFRFSDAHEIMENITKSRSHHRRPSDDGYPMEFLIDMQNKEHKGDKSPHT</sequence>
<dbReference type="EMBL" id="BPLR01009678">
    <property type="protein sequence ID" value="GIY33741.1"/>
    <property type="molecule type" value="Genomic_DNA"/>
</dbReference>
<proteinExistence type="predicted"/>
<feature type="compositionally biased region" description="Polar residues" evidence="1">
    <location>
        <begin position="188"/>
        <end position="200"/>
    </location>
</feature>
<dbReference type="Proteomes" id="UP001054945">
    <property type="component" value="Unassembled WGS sequence"/>
</dbReference>
<gene>
    <name evidence="2" type="ORF">CEXT_217371</name>
</gene>
<evidence type="ECO:0000313" key="3">
    <source>
        <dbReference type="Proteomes" id="UP001054945"/>
    </source>
</evidence>
<feature type="region of interest" description="Disordered" evidence="1">
    <location>
        <begin position="235"/>
        <end position="256"/>
    </location>
</feature>
<reference evidence="2 3" key="1">
    <citation type="submission" date="2021-06" db="EMBL/GenBank/DDBJ databases">
        <title>Caerostris extrusa draft genome.</title>
        <authorList>
            <person name="Kono N."/>
            <person name="Arakawa K."/>
        </authorList>
    </citation>
    <scope>NUCLEOTIDE SEQUENCE [LARGE SCALE GENOMIC DNA]</scope>
</reference>